<dbReference type="Gene3D" id="1.10.1390.10">
    <property type="match status" value="1"/>
</dbReference>
<keyword evidence="5 7" id="KW-0324">Glycolysis</keyword>
<dbReference type="GO" id="GO:0097367">
    <property type="term" value="F:carbohydrate derivative binding"/>
    <property type="evidence" value="ECO:0007669"/>
    <property type="project" value="InterPro"/>
</dbReference>
<dbReference type="PROSITE" id="PS00174">
    <property type="entry name" value="P_GLUCOSE_ISOMERASE_2"/>
    <property type="match status" value="1"/>
</dbReference>
<dbReference type="GO" id="GO:0048029">
    <property type="term" value="F:monosaccharide binding"/>
    <property type="evidence" value="ECO:0007669"/>
    <property type="project" value="TreeGrafter"/>
</dbReference>
<evidence type="ECO:0000256" key="7">
    <source>
        <dbReference type="RuleBase" id="RU000612"/>
    </source>
</evidence>
<dbReference type="Pfam" id="PF00342">
    <property type="entry name" value="PGI"/>
    <property type="match status" value="1"/>
</dbReference>
<name>A0A443SNR3_9ACAR</name>
<comment type="pathway">
    <text evidence="7">Carbohydrate degradation; glycolysis; D-glyceraldehyde 3-phosphate and glycerone phosphate from D-glucose: step 2/4.</text>
</comment>
<dbReference type="GO" id="GO:0051156">
    <property type="term" value="P:glucose 6-phosphate metabolic process"/>
    <property type="evidence" value="ECO:0007669"/>
    <property type="project" value="TreeGrafter"/>
</dbReference>
<dbReference type="GO" id="GO:0005829">
    <property type="term" value="C:cytosol"/>
    <property type="evidence" value="ECO:0007669"/>
    <property type="project" value="TreeGrafter"/>
</dbReference>
<comment type="caution">
    <text evidence="8">The sequence shown here is derived from an EMBL/GenBank/DDBJ whole genome shotgun (WGS) entry which is preliminary data.</text>
</comment>
<evidence type="ECO:0000256" key="6">
    <source>
        <dbReference type="ARBA" id="ARBA00023235"/>
    </source>
</evidence>
<evidence type="ECO:0000256" key="2">
    <source>
        <dbReference type="ARBA" id="ARBA00011952"/>
    </source>
</evidence>
<dbReference type="InterPro" id="IPR035482">
    <property type="entry name" value="SIS_PGI_2"/>
</dbReference>
<sequence length="120" mass="13440">MKGKSADVAENELKKKGLSKEAIKKILPHKVFEGNRPSNSIMINKMTPFNLGLLIALYEHKIHVQGVIWNINSYDQWGVELGKELAKAIEPELVDDTAITSHDSSTNGLINFIKKVRSKK</sequence>
<dbReference type="GO" id="GO:0006094">
    <property type="term" value="P:gluconeogenesis"/>
    <property type="evidence" value="ECO:0007669"/>
    <property type="project" value="UniProtKB-KW"/>
</dbReference>
<dbReference type="CDD" id="cd05016">
    <property type="entry name" value="SIS_PGI_2"/>
    <property type="match status" value="1"/>
</dbReference>
<dbReference type="InterPro" id="IPR046348">
    <property type="entry name" value="SIS_dom_sf"/>
</dbReference>
<keyword evidence="9" id="KW-1185">Reference proteome</keyword>
<dbReference type="PRINTS" id="PR00662">
    <property type="entry name" value="G6PISOMERASE"/>
</dbReference>
<proteinExistence type="inferred from homology"/>
<evidence type="ECO:0000256" key="1">
    <source>
        <dbReference type="ARBA" id="ARBA00006604"/>
    </source>
</evidence>
<dbReference type="PROSITE" id="PS51463">
    <property type="entry name" value="P_GLUCOSE_ISOMERASE_3"/>
    <property type="match status" value="1"/>
</dbReference>
<evidence type="ECO:0000313" key="8">
    <source>
        <dbReference type="EMBL" id="RWS29122.1"/>
    </source>
</evidence>
<dbReference type="AlphaFoldDB" id="A0A443SNR3"/>
<dbReference type="EC" id="5.3.1.9" evidence="2 7"/>
<accession>A0A443SNR3</accession>
<dbReference type="GO" id="GO:0004347">
    <property type="term" value="F:glucose-6-phosphate isomerase activity"/>
    <property type="evidence" value="ECO:0007669"/>
    <property type="project" value="UniProtKB-EC"/>
</dbReference>
<evidence type="ECO:0000256" key="5">
    <source>
        <dbReference type="ARBA" id="ARBA00023152"/>
    </source>
</evidence>
<dbReference type="InterPro" id="IPR001672">
    <property type="entry name" value="G6P_Isomerase"/>
</dbReference>
<gene>
    <name evidence="8" type="ORF">B4U80_00357</name>
</gene>
<dbReference type="VEuPathDB" id="VectorBase:LDEU002919"/>
<dbReference type="UniPathway" id="UPA00109">
    <property type="reaction ID" value="UER00181"/>
</dbReference>
<dbReference type="FunFam" id="1.10.1390.10:FF:000001">
    <property type="entry name" value="Glucose-6-phosphate isomerase"/>
    <property type="match status" value="1"/>
</dbReference>
<keyword evidence="4 7" id="KW-0312">Gluconeogenesis</keyword>
<evidence type="ECO:0000256" key="4">
    <source>
        <dbReference type="ARBA" id="ARBA00022432"/>
    </source>
</evidence>
<dbReference type="STRING" id="299467.A0A443SNR3"/>
<dbReference type="OrthoDB" id="5831190at2759"/>
<dbReference type="Proteomes" id="UP000288716">
    <property type="component" value="Unassembled WGS sequence"/>
</dbReference>
<dbReference type="GO" id="GO:0006096">
    <property type="term" value="P:glycolytic process"/>
    <property type="evidence" value="ECO:0007669"/>
    <property type="project" value="UniProtKB-UniPathway"/>
</dbReference>
<dbReference type="InterPro" id="IPR023096">
    <property type="entry name" value="G6P_Isomerase_C"/>
</dbReference>
<comment type="catalytic activity">
    <reaction evidence="7">
        <text>alpha-D-glucose 6-phosphate = beta-D-fructose 6-phosphate</text>
        <dbReference type="Rhea" id="RHEA:11816"/>
        <dbReference type="ChEBI" id="CHEBI:57634"/>
        <dbReference type="ChEBI" id="CHEBI:58225"/>
        <dbReference type="EC" id="5.3.1.9"/>
    </reaction>
</comment>
<evidence type="ECO:0000313" key="9">
    <source>
        <dbReference type="Proteomes" id="UP000288716"/>
    </source>
</evidence>
<protein>
    <recommendedName>
        <fullName evidence="3 7">Glucose-6-phosphate isomerase</fullName>
        <ecNumber evidence="2 7">5.3.1.9</ecNumber>
    </recommendedName>
</protein>
<comment type="similarity">
    <text evidence="1 7">Belongs to the GPI family.</text>
</comment>
<reference evidence="8 9" key="1">
    <citation type="journal article" date="2018" name="Gigascience">
        <title>Genomes of trombidid mites reveal novel predicted allergens and laterally-transferred genes associated with secondary metabolism.</title>
        <authorList>
            <person name="Dong X."/>
            <person name="Chaisiri K."/>
            <person name="Xia D."/>
            <person name="Armstrong S.D."/>
            <person name="Fang Y."/>
            <person name="Donnelly M.J."/>
            <person name="Kadowaki T."/>
            <person name="McGarry J.W."/>
            <person name="Darby A.C."/>
            <person name="Makepeace B.L."/>
        </authorList>
    </citation>
    <scope>NUCLEOTIDE SEQUENCE [LARGE SCALE GENOMIC DNA]</scope>
    <source>
        <strain evidence="8">UoL-UT</strain>
    </source>
</reference>
<dbReference type="InterPro" id="IPR018189">
    <property type="entry name" value="Phosphoglucose_isomerase_CS"/>
</dbReference>
<keyword evidence="6 7" id="KW-0413">Isomerase</keyword>
<dbReference type="PANTHER" id="PTHR11469:SF1">
    <property type="entry name" value="GLUCOSE-6-PHOSPHATE ISOMERASE"/>
    <property type="match status" value="1"/>
</dbReference>
<dbReference type="EMBL" id="NCKV01001063">
    <property type="protein sequence ID" value="RWS29122.1"/>
    <property type="molecule type" value="Genomic_DNA"/>
</dbReference>
<dbReference type="SUPFAM" id="SSF53697">
    <property type="entry name" value="SIS domain"/>
    <property type="match status" value="1"/>
</dbReference>
<evidence type="ECO:0000256" key="3">
    <source>
        <dbReference type="ARBA" id="ARBA00018388"/>
    </source>
</evidence>
<dbReference type="Gene3D" id="3.40.50.10490">
    <property type="entry name" value="Glucose-6-phosphate isomerase like protein, domain 1"/>
    <property type="match status" value="1"/>
</dbReference>
<organism evidence="8 9">
    <name type="scientific">Leptotrombidium deliense</name>
    <dbReference type="NCBI Taxonomy" id="299467"/>
    <lineage>
        <taxon>Eukaryota</taxon>
        <taxon>Metazoa</taxon>
        <taxon>Ecdysozoa</taxon>
        <taxon>Arthropoda</taxon>
        <taxon>Chelicerata</taxon>
        <taxon>Arachnida</taxon>
        <taxon>Acari</taxon>
        <taxon>Acariformes</taxon>
        <taxon>Trombidiformes</taxon>
        <taxon>Prostigmata</taxon>
        <taxon>Anystina</taxon>
        <taxon>Parasitengona</taxon>
        <taxon>Trombiculoidea</taxon>
        <taxon>Trombiculidae</taxon>
        <taxon>Leptotrombidium</taxon>
    </lineage>
</organism>
<dbReference type="PANTHER" id="PTHR11469">
    <property type="entry name" value="GLUCOSE-6-PHOSPHATE ISOMERASE"/>
    <property type="match status" value="1"/>
</dbReference>